<gene>
    <name evidence="1" type="ORF">ACFL27_22625</name>
</gene>
<dbReference type="InterPro" id="IPR011009">
    <property type="entry name" value="Kinase-like_dom_sf"/>
</dbReference>
<feature type="non-terminal residue" evidence="1">
    <location>
        <position position="1"/>
    </location>
</feature>
<dbReference type="Proteomes" id="UP001594351">
    <property type="component" value="Unassembled WGS sequence"/>
</dbReference>
<evidence type="ECO:0000313" key="2">
    <source>
        <dbReference type="Proteomes" id="UP001594351"/>
    </source>
</evidence>
<comment type="caution">
    <text evidence="1">The sequence shown here is derived from an EMBL/GenBank/DDBJ whole genome shotgun (WGS) entry which is preliminary data.</text>
</comment>
<dbReference type="EMBL" id="JBHPBY010000403">
    <property type="protein sequence ID" value="MFC1853002.1"/>
    <property type="molecule type" value="Genomic_DNA"/>
</dbReference>
<protein>
    <submittedName>
        <fullName evidence="1">Uncharacterized protein</fullName>
    </submittedName>
</protein>
<name>A0ABV6Z3I1_UNCC1</name>
<sequence length="91" mass="9967">HLSIPATNLVAPFVTAKLHHPGIVRIVEEGSLHGMPWYAMDLLNGMTLREFISGRKAAIQELVASELLHASPEATESVISEPARTPWWTGI</sequence>
<proteinExistence type="predicted"/>
<accession>A0ABV6Z3I1</accession>
<reference evidence="1 2" key="1">
    <citation type="submission" date="2024-09" db="EMBL/GenBank/DDBJ databases">
        <title>Laminarin stimulates single cell rates of sulfate reduction while oxygen inhibits transcriptomic activity in coastal marine sediment.</title>
        <authorList>
            <person name="Lindsay M."/>
            <person name="Orcutt B."/>
            <person name="Emerson D."/>
            <person name="Stepanauskas R."/>
            <person name="D'Angelo T."/>
        </authorList>
    </citation>
    <scope>NUCLEOTIDE SEQUENCE [LARGE SCALE GENOMIC DNA]</scope>
    <source>
        <strain evidence="1">SAG AM-311-K15</strain>
    </source>
</reference>
<evidence type="ECO:0000313" key="1">
    <source>
        <dbReference type="EMBL" id="MFC1853002.1"/>
    </source>
</evidence>
<keyword evidence="2" id="KW-1185">Reference proteome</keyword>
<organism evidence="1 2">
    <name type="scientific">candidate division CSSED10-310 bacterium</name>
    <dbReference type="NCBI Taxonomy" id="2855610"/>
    <lineage>
        <taxon>Bacteria</taxon>
        <taxon>Bacteria division CSSED10-310</taxon>
    </lineage>
</organism>
<dbReference type="SUPFAM" id="SSF56112">
    <property type="entry name" value="Protein kinase-like (PK-like)"/>
    <property type="match status" value="1"/>
</dbReference>